<keyword evidence="4" id="KW-0418">Kinase</keyword>
<gene>
    <name evidence="4" type="ORF">TOPH_06079</name>
</gene>
<dbReference type="Gene3D" id="1.10.510.10">
    <property type="entry name" value="Transferase(Phosphotransferase) domain 1"/>
    <property type="match status" value="1"/>
</dbReference>
<dbReference type="AlphaFoldDB" id="A0A0L0N5V4"/>
<reference evidence="4 5" key="1">
    <citation type="journal article" date="2015" name="BMC Genomics">
        <title>The genome of the truffle-parasite Tolypocladium ophioglossoides and the evolution of antifungal peptaibiotics.</title>
        <authorList>
            <person name="Quandt C.A."/>
            <person name="Bushley K.E."/>
            <person name="Spatafora J.W."/>
        </authorList>
    </citation>
    <scope>NUCLEOTIDE SEQUENCE [LARGE SCALE GENOMIC DNA]</scope>
    <source>
        <strain evidence="4 5">CBS 100239</strain>
    </source>
</reference>
<dbReference type="InterPro" id="IPR000719">
    <property type="entry name" value="Prot_kinase_dom"/>
</dbReference>
<dbReference type="GO" id="GO:0005524">
    <property type="term" value="F:ATP binding"/>
    <property type="evidence" value="ECO:0007669"/>
    <property type="project" value="InterPro"/>
</dbReference>
<accession>A0A0L0N5V4</accession>
<organism evidence="4 5">
    <name type="scientific">Tolypocladium ophioglossoides (strain CBS 100239)</name>
    <name type="common">Snaketongue truffleclub</name>
    <name type="synonym">Elaphocordyceps ophioglossoides</name>
    <dbReference type="NCBI Taxonomy" id="1163406"/>
    <lineage>
        <taxon>Eukaryota</taxon>
        <taxon>Fungi</taxon>
        <taxon>Dikarya</taxon>
        <taxon>Ascomycota</taxon>
        <taxon>Pezizomycotina</taxon>
        <taxon>Sordariomycetes</taxon>
        <taxon>Hypocreomycetidae</taxon>
        <taxon>Hypocreales</taxon>
        <taxon>Ophiocordycipitaceae</taxon>
        <taxon>Tolypocladium</taxon>
    </lineage>
</organism>
<dbReference type="InterPro" id="IPR050235">
    <property type="entry name" value="CK1_Ser-Thr_kinase"/>
</dbReference>
<dbReference type="OrthoDB" id="5800476at2759"/>
<evidence type="ECO:0000313" key="4">
    <source>
        <dbReference type="EMBL" id="KND89401.1"/>
    </source>
</evidence>
<name>A0A0L0N5V4_TOLOC</name>
<dbReference type="PROSITE" id="PS00108">
    <property type="entry name" value="PROTEIN_KINASE_ST"/>
    <property type="match status" value="1"/>
</dbReference>
<dbReference type="SUPFAM" id="SSF56112">
    <property type="entry name" value="Protein kinase-like (PK-like)"/>
    <property type="match status" value="1"/>
</dbReference>
<feature type="domain" description="Protein kinase" evidence="3">
    <location>
        <begin position="63"/>
        <end position="405"/>
    </location>
</feature>
<dbReference type="PANTHER" id="PTHR11909">
    <property type="entry name" value="CASEIN KINASE-RELATED"/>
    <property type="match status" value="1"/>
</dbReference>
<dbReference type="SMART" id="SM00220">
    <property type="entry name" value="S_TKc"/>
    <property type="match status" value="1"/>
</dbReference>
<dbReference type="InterPro" id="IPR011009">
    <property type="entry name" value="Kinase-like_dom_sf"/>
</dbReference>
<feature type="compositionally biased region" description="Basic and acidic residues" evidence="2">
    <location>
        <begin position="40"/>
        <end position="49"/>
    </location>
</feature>
<evidence type="ECO:0000259" key="3">
    <source>
        <dbReference type="PROSITE" id="PS50011"/>
    </source>
</evidence>
<dbReference type="EC" id="2.7.11.1" evidence="1"/>
<proteinExistence type="predicted"/>
<keyword evidence="5" id="KW-1185">Reference proteome</keyword>
<evidence type="ECO:0000256" key="2">
    <source>
        <dbReference type="SAM" id="MobiDB-lite"/>
    </source>
</evidence>
<keyword evidence="4" id="KW-0808">Transferase</keyword>
<protein>
    <recommendedName>
        <fullName evidence="1">non-specific serine/threonine protein kinase</fullName>
        <ecNumber evidence="1">2.7.11.1</ecNumber>
    </recommendedName>
</protein>
<dbReference type="FunFam" id="1.10.510.10:FF:001123">
    <property type="entry name" value="CK1/CK1/CK1-D protein kinase"/>
    <property type="match status" value="1"/>
</dbReference>
<feature type="region of interest" description="Disordered" evidence="2">
    <location>
        <begin position="563"/>
        <end position="586"/>
    </location>
</feature>
<dbReference type="GO" id="GO:0004674">
    <property type="term" value="F:protein serine/threonine kinase activity"/>
    <property type="evidence" value="ECO:0007669"/>
    <property type="project" value="UniProtKB-EC"/>
</dbReference>
<dbReference type="EMBL" id="LFRF01000019">
    <property type="protein sequence ID" value="KND89401.1"/>
    <property type="molecule type" value="Genomic_DNA"/>
</dbReference>
<dbReference type="PROSITE" id="PS50011">
    <property type="entry name" value="PROTEIN_KINASE_DOM"/>
    <property type="match status" value="1"/>
</dbReference>
<feature type="compositionally biased region" description="Basic and acidic residues" evidence="2">
    <location>
        <begin position="569"/>
        <end position="586"/>
    </location>
</feature>
<dbReference type="InterPro" id="IPR008271">
    <property type="entry name" value="Ser/Thr_kinase_AS"/>
</dbReference>
<sequence length="634" mass="71259">MEVPHDDGTGLPLRQANEECGDSCSQKTDKQGSDAQASAKRLEAGKNEGDVIQTDPTDARTRYSVGRKVAEGNFGVVFAAVRLLDGIEVAIKSHGNATVRNYVTSTEHTKPWLGVVRPLRRAFSASANEDSGGIPSIYFFGQVKLHHALIMDLLGPSLEDLFDTGGRKFTVKTVAMIADQLLRIFQELHEKSLIYRDVKPDNFLIGRPKSKAASTIHLVDFGIASYYRDTKALRHKPYREGRSLCGTPRYMSVNVHLGREPSRRDDLEALGNVFIYFLRGRLPWQNIKAATKQQRCDAIGKEKQRTSIDKLCEGFDMMNHYLGHVRSLDFEATPDYDYLRGLFSTALRDSGEVDDGHFDWNGQVLESRWSLNTTQWFRRILGVTVALSPPPRDSQCHKSTSYLYIPLQLLFSMLWNWDMVGSCTWFGLFCTGPPNWLDELVQVQSCYLLQDELLQSQDSFQTLLSMKDGVSRILLQEMLLRCARSAAETPTGSSISDACLLVQDFILIGTNDAIEDTQVMEDPASEPSCVQNNKMMSSTEPREEVLNAGVTIQLDVDELPISKKASKPTRKEIRAKRDQEEREEEERIKEEMDKLRHAGCFCEGHRVFGCSYGWANCDQCRAKIANLALGNTGI</sequence>
<dbReference type="STRING" id="1163406.A0A0L0N5V4"/>
<dbReference type="Proteomes" id="UP000036947">
    <property type="component" value="Unassembled WGS sequence"/>
</dbReference>
<evidence type="ECO:0000256" key="1">
    <source>
        <dbReference type="ARBA" id="ARBA00012513"/>
    </source>
</evidence>
<evidence type="ECO:0000313" key="5">
    <source>
        <dbReference type="Proteomes" id="UP000036947"/>
    </source>
</evidence>
<comment type="caution">
    <text evidence="4">The sequence shown here is derived from an EMBL/GenBank/DDBJ whole genome shotgun (WGS) entry which is preliminary data.</text>
</comment>
<dbReference type="Pfam" id="PF00069">
    <property type="entry name" value="Pkinase"/>
    <property type="match status" value="1"/>
</dbReference>
<feature type="region of interest" description="Disordered" evidence="2">
    <location>
        <begin position="1"/>
        <end position="56"/>
    </location>
</feature>